<dbReference type="InterPro" id="IPR044665">
    <property type="entry name" value="E_coli_cyclophilin_A-like"/>
</dbReference>
<dbReference type="PANTHER" id="PTHR43246">
    <property type="entry name" value="PEPTIDYL-PROLYL CIS-TRANS ISOMERASE CYP38, CHLOROPLASTIC"/>
    <property type="match status" value="1"/>
</dbReference>
<dbReference type="PRINTS" id="PR00153">
    <property type="entry name" value="CSAPPISMRASE"/>
</dbReference>
<evidence type="ECO:0000256" key="2">
    <source>
        <dbReference type="ARBA" id="ARBA00023110"/>
    </source>
</evidence>
<dbReference type="GO" id="GO:0003755">
    <property type="term" value="F:peptidyl-prolyl cis-trans isomerase activity"/>
    <property type="evidence" value="ECO:0007669"/>
    <property type="project" value="UniProtKB-UniRule"/>
</dbReference>
<evidence type="ECO:0000259" key="5">
    <source>
        <dbReference type="PROSITE" id="PS50072"/>
    </source>
</evidence>
<evidence type="ECO:0000256" key="3">
    <source>
        <dbReference type="ARBA" id="ARBA00023235"/>
    </source>
</evidence>
<dbReference type="InterPro" id="IPR020892">
    <property type="entry name" value="Cyclophilin-type_PPIase_CS"/>
</dbReference>
<keyword evidence="4" id="KW-0732">Signal</keyword>
<dbReference type="InterPro" id="IPR029000">
    <property type="entry name" value="Cyclophilin-like_dom_sf"/>
</dbReference>
<keyword evidence="2 4" id="KW-0697">Rotamase</keyword>
<sequence>MLRSLALTLAFLPFASFAQDTAPSAAAAPAPAPAASEQPAAPAPRVALTTNLGRIVIELDPVKAPKSSENFLQYVRDGFYAGTVFHRVIPGFMAQGGGFTADLQLKPTRAAIPNEANNGLSNLRGTVAMARTNDPHSATAQFFINVVDNQRLDFVSEQDGLWGYAVFGKVVEGMEVVDKIIAIPTGGQGPLPRDVPLEPVLIESAEIVAEAPAAG</sequence>
<accession>A0A1G6XQL6</accession>
<feature type="signal peptide" evidence="4">
    <location>
        <begin position="1"/>
        <end position="18"/>
    </location>
</feature>
<feature type="domain" description="PPIase cyclophilin-type" evidence="5">
    <location>
        <begin position="50"/>
        <end position="207"/>
    </location>
</feature>
<evidence type="ECO:0000313" key="7">
    <source>
        <dbReference type="Proteomes" id="UP000199603"/>
    </source>
</evidence>
<keyword evidence="7" id="KW-1185">Reference proteome</keyword>
<dbReference type="RefSeq" id="WP_091243191.1">
    <property type="nucleotide sequence ID" value="NZ_FNAG01000007.1"/>
</dbReference>
<dbReference type="STRING" id="265719.SAMN04488509_10798"/>
<dbReference type="SUPFAM" id="SSF50891">
    <property type="entry name" value="Cyclophilin-like"/>
    <property type="match status" value="1"/>
</dbReference>
<evidence type="ECO:0000313" key="6">
    <source>
        <dbReference type="EMBL" id="SDD80302.1"/>
    </source>
</evidence>
<proteinExistence type="inferred from homology"/>
<evidence type="ECO:0000256" key="1">
    <source>
        <dbReference type="ARBA" id="ARBA00007365"/>
    </source>
</evidence>
<name>A0A1G6XQL6_9GAMM</name>
<dbReference type="AlphaFoldDB" id="A0A1G6XQL6"/>
<gene>
    <name evidence="6" type="ORF">SAMN04488509_10798</name>
</gene>
<feature type="chain" id="PRO_5011332784" description="Peptidyl-prolyl cis-trans isomerase" evidence="4">
    <location>
        <begin position="19"/>
        <end position="215"/>
    </location>
</feature>
<comment type="catalytic activity">
    <reaction evidence="4">
        <text>[protein]-peptidylproline (omega=180) = [protein]-peptidylproline (omega=0)</text>
        <dbReference type="Rhea" id="RHEA:16237"/>
        <dbReference type="Rhea" id="RHEA-COMP:10747"/>
        <dbReference type="Rhea" id="RHEA-COMP:10748"/>
        <dbReference type="ChEBI" id="CHEBI:83833"/>
        <dbReference type="ChEBI" id="CHEBI:83834"/>
        <dbReference type="EC" id="5.2.1.8"/>
    </reaction>
</comment>
<comment type="similarity">
    <text evidence="1 4">Belongs to the cyclophilin-type PPIase family.</text>
</comment>
<dbReference type="GO" id="GO:0006457">
    <property type="term" value="P:protein folding"/>
    <property type="evidence" value="ECO:0007669"/>
    <property type="project" value="InterPro"/>
</dbReference>
<dbReference type="Gene3D" id="2.40.100.10">
    <property type="entry name" value="Cyclophilin-like"/>
    <property type="match status" value="1"/>
</dbReference>
<keyword evidence="3 4" id="KW-0413">Isomerase</keyword>
<comment type="function">
    <text evidence="4">PPIases accelerate the folding of proteins. It catalyzes the cis-trans isomerization of proline imidic peptide bonds in oligopeptides.</text>
</comment>
<dbReference type="Proteomes" id="UP000199603">
    <property type="component" value="Unassembled WGS sequence"/>
</dbReference>
<dbReference type="CDD" id="cd01920">
    <property type="entry name" value="cyclophilin_EcCYP_like"/>
    <property type="match status" value="1"/>
</dbReference>
<dbReference type="EMBL" id="FNAG01000007">
    <property type="protein sequence ID" value="SDD80302.1"/>
    <property type="molecule type" value="Genomic_DNA"/>
</dbReference>
<dbReference type="InterPro" id="IPR002130">
    <property type="entry name" value="Cyclophilin-type_PPIase_dom"/>
</dbReference>
<organism evidence="6 7">
    <name type="scientific">Aquimonas voraii</name>
    <dbReference type="NCBI Taxonomy" id="265719"/>
    <lineage>
        <taxon>Bacteria</taxon>
        <taxon>Pseudomonadati</taxon>
        <taxon>Pseudomonadota</taxon>
        <taxon>Gammaproteobacteria</taxon>
        <taxon>Lysobacterales</taxon>
        <taxon>Lysobacteraceae</taxon>
        <taxon>Aquimonas</taxon>
    </lineage>
</organism>
<dbReference type="OrthoDB" id="9807797at2"/>
<reference evidence="6 7" key="1">
    <citation type="submission" date="2016-10" db="EMBL/GenBank/DDBJ databases">
        <authorList>
            <person name="de Groot N.N."/>
        </authorList>
    </citation>
    <scope>NUCLEOTIDE SEQUENCE [LARGE SCALE GENOMIC DNA]</scope>
    <source>
        <strain evidence="6 7">DSM 16957</strain>
    </source>
</reference>
<evidence type="ECO:0000256" key="4">
    <source>
        <dbReference type="RuleBase" id="RU363019"/>
    </source>
</evidence>
<dbReference type="PROSITE" id="PS00170">
    <property type="entry name" value="CSA_PPIASE_1"/>
    <property type="match status" value="1"/>
</dbReference>
<dbReference type="PROSITE" id="PS50072">
    <property type="entry name" value="CSA_PPIASE_2"/>
    <property type="match status" value="1"/>
</dbReference>
<dbReference type="Pfam" id="PF00160">
    <property type="entry name" value="Pro_isomerase"/>
    <property type="match status" value="1"/>
</dbReference>
<protein>
    <recommendedName>
        <fullName evidence="4">Peptidyl-prolyl cis-trans isomerase</fullName>
        <shortName evidence="4">PPIase</shortName>
        <ecNumber evidence="4">5.2.1.8</ecNumber>
    </recommendedName>
</protein>
<dbReference type="EC" id="5.2.1.8" evidence="4"/>